<accession>A0A1B7MW28</accession>
<keyword evidence="1" id="KW-0472">Membrane</keyword>
<name>A0A1B7MW28_9AGAM</name>
<reference evidence="2 3" key="1">
    <citation type="submission" date="2016-06" db="EMBL/GenBank/DDBJ databases">
        <title>Comparative genomics of the ectomycorrhizal sister species Rhizopogon vinicolor and Rhizopogon vesiculosus (Basidiomycota: Boletales) reveals a divergence of the mating type B locus.</title>
        <authorList>
            <consortium name="DOE Joint Genome Institute"/>
            <person name="Mujic A.B."/>
            <person name="Kuo A."/>
            <person name="Tritt A."/>
            <person name="Lipzen A."/>
            <person name="Chen C."/>
            <person name="Johnson J."/>
            <person name="Sharma A."/>
            <person name="Barry K."/>
            <person name="Grigoriev I.V."/>
            <person name="Spatafora J.W."/>
        </authorList>
    </citation>
    <scope>NUCLEOTIDE SEQUENCE [LARGE SCALE GENOMIC DNA]</scope>
    <source>
        <strain evidence="2 3">AM-OR11-026</strain>
    </source>
</reference>
<keyword evidence="1" id="KW-1133">Transmembrane helix</keyword>
<keyword evidence="1" id="KW-0812">Transmembrane</keyword>
<organism evidence="2 3">
    <name type="scientific">Rhizopogon vinicolor AM-OR11-026</name>
    <dbReference type="NCBI Taxonomy" id="1314800"/>
    <lineage>
        <taxon>Eukaryota</taxon>
        <taxon>Fungi</taxon>
        <taxon>Dikarya</taxon>
        <taxon>Basidiomycota</taxon>
        <taxon>Agaricomycotina</taxon>
        <taxon>Agaricomycetes</taxon>
        <taxon>Agaricomycetidae</taxon>
        <taxon>Boletales</taxon>
        <taxon>Suillineae</taxon>
        <taxon>Rhizopogonaceae</taxon>
        <taxon>Rhizopogon</taxon>
    </lineage>
</organism>
<dbReference type="Proteomes" id="UP000092154">
    <property type="component" value="Unassembled WGS sequence"/>
</dbReference>
<keyword evidence="3" id="KW-1185">Reference proteome</keyword>
<dbReference type="STRING" id="1314800.A0A1B7MW28"/>
<dbReference type="InParanoid" id="A0A1B7MW28"/>
<feature type="transmembrane region" description="Helical" evidence="1">
    <location>
        <begin position="205"/>
        <end position="227"/>
    </location>
</feature>
<feature type="transmembrane region" description="Helical" evidence="1">
    <location>
        <begin position="179"/>
        <end position="199"/>
    </location>
</feature>
<evidence type="ECO:0000256" key="1">
    <source>
        <dbReference type="SAM" id="Phobius"/>
    </source>
</evidence>
<dbReference type="AlphaFoldDB" id="A0A1B7MW28"/>
<protein>
    <submittedName>
        <fullName evidence="2">Uncharacterized protein</fullName>
    </submittedName>
</protein>
<sequence length="380" mass="41819">MADTPVVAAPPDPLERLERLTRLKSAIWKRGSAALPIASGPPAPQPNQDLKRGNLVTSGGALRAERVYALMGFFENRIHPTESEDELLALARLSMANDNDRIAERMVSMLPSTITQRACWYANEDVYDTHLWDILPQIQVAGVTENGALVLDGCRAAAIRWKDFPKVVFGTTDSLRRSILGFVACLSWPTLITGLVVFTTRTSRAGGIVLIVIGILLLISSPGLYAYSRSGRILSVQPWLIGVKGVIKKEDVEKYIYGGARGHHFPRMFFTPSGSQFSIAEQGTERGGSFKQYENAKFVESGPGAGQMYTLIDTYSSTMYYFRAERAPTVCIFTGREGGLGRFVLCSERCNISELHKESVLRMPTEISQKMVSCGWVALG</sequence>
<evidence type="ECO:0000313" key="3">
    <source>
        <dbReference type="Proteomes" id="UP000092154"/>
    </source>
</evidence>
<gene>
    <name evidence="2" type="ORF">K503DRAFT_857759</name>
</gene>
<evidence type="ECO:0000313" key="2">
    <source>
        <dbReference type="EMBL" id="OAX36812.1"/>
    </source>
</evidence>
<dbReference type="OrthoDB" id="2624308at2759"/>
<dbReference type="EMBL" id="KV448392">
    <property type="protein sequence ID" value="OAX36812.1"/>
    <property type="molecule type" value="Genomic_DNA"/>
</dbReference>
<proteinExistence type="predicted"/>